<accession>A0AAE3XDV9</accession>
<dbReference type="Proteomes" id="UP001185331">
    <property type="component" value="Unassembled WGS sequence"/>
</dbReference>
<reference evidence="1" key="1">
    <citation type="submission" date="2023-07" db="EMBL/GenBank/DDBJ databases">
        <title>Sorghum-associated microbial communities from plants grown in Nebraska, USA.</title>
        <authorList>
            <person name="Schachtman D."/>
        </authorList>
    </citation>
    <scope>NUCLEOTIDE SEQUENCE</scope>
    <source>
        <strain evidence="1">BE330</strain>
    </source>
</reference>
<protein>
    <submittedName>
        <fullName evidence="1">Uncharacterized protein</fullName>
    </submittedName>
</protein>
<evidence type="ECO:0000313" key="1">
    <source>
        <dbReference type="EMBL" id="MDR6218829.1"/>
    </source>
</evidence>
<comment type="caution">
    <text evidence="1">The sequence shown here is derived from an EMBL/GenBank/DDBJ whole genome shotgun (WGS) entry which is preliminary data.</text>
</comment>
<gene>
    <name evidence="1" type="ORF">J2Y00_002426</name>
</gene>
<dbReference type="AlphaFoldDB" id="A0AAE3XDV9"/>
<dbReference type="EMBL" id="JAVDQK010000005">
    <property type="protein sequence ID" value="MDR6218829.1"/>
    <property type="molecule type" value="Genomic_DNA"/>
</dbReference>
<organism evidence="1 2">
    <name type="scientific">Deinococcus soli</name>
    <name type="common">ex Cha et al. 2016</name>
    <dbReference type="NCBI Taxonomy" id="1309411"/>
    <lineage>
        <taxon>Bacteria</taxon>
        <taxon>Thermotogati</taxon>
        <taxon>Deinococcota</taxon>
        <taxon>Deinococci</taxon>
        <taxon>Deinococcales</taxon>
        <taxon>Deinococcaceae</taxon>
        <taxon>Deinococcus</taxon>
    </lineage>
</organism>
<proteinExistence type="predicted"/>
<dbReference type="RefSeq" id="WP_309853486.1">
    <property type="nucleotide sequence ID" value="NZ_JAVDQJ010000004.1"/>
</dbReference>
<sequence length="167" mass="18724">MTVTLPLPTTLTRQLSRVRALSDDGAARLEWLSAQRAPDATHESLARRLLDVGGHFALIPGLEEDLAILLARGESWPVSPAPKLIRGAPSRCHRNSADLFERRPGQYRIVTGYGLSLDGDGLQLWRQHTWLWDVQAERVTETTVVREAYWGVALTDEEADLFCFYNA</sequence>
<name>A0AAE3XDV9_9DEIO</name>
<evidence type="ECO:0000313" key="2">
    <source>
        <dbReference type="Proteomes" id="UP001185331"/>
    </source>
</evidence>